<accession>A0AA43KD62</accession>
<feature type="transmembrane region" description="Helical" evidence="1">
    <location>
        <begin position="91"/>
        <end position="115"/>
    </location>
</feature>
<keyword evidence="3" id="KW-1185">Reference proteome</keyword>
<proteinExistence type="predicted"/>
<keyword evidence="1" id="KW-1133">Transmembrane helix</keyword>
<keyword evidence="1" id="KW-0812">Transmembrane</keyword>
<evidence type="ECO:0000256" key="1">
    <source>
        <dbReference type="SAM" id="Phobius"/>
    </source>
</evidence>
<keyword evidence="1" id="KW-0472">Membrane</keyword>
<sequence length="160" mass="18722">MREPQNFCCSFEQFYHTISPKVKDNLTHEQLQAIKIAYESTNHRQPHSLEMKVSLPIPGLRFYIVLLAGKESRAKKRLRYDKTVYPLRNPVNILFLLLLVIIFLISTFTILNLVLSSFSCIPSSPYPTSIPWINNQSDCERTNRNWYDGKCWDAEHNPTF</sequence>
<name>A0AA43KD62_9CYAN</name>
<organism evidence="2 3">
    <name type="scientific">Chrysosporum bergii ANA360D</name>
    <dbReference type="NCBI Taxonomy" id="617107"/>
    <lineage>
        <taxon>Bacteria</taxon>
        <taxon>Bacillati</taxon>
        <taxon>Cyanobacteriota</taxon>
        <taxon>Cyanophyceae</taxon>
        <taxon>Nostocales</taxon>
        <taxon>Nodulariaceae</taxon>
        <taxon>Chrysosporum</taxon>
    </lineage>
</organism>
<gene>
    <name evidence="2" type="ORF">NWP17_17400</name>
</gene>
<reference evidence="2 3" key="1">
    <citation type="journal article" date="2023" name="J. Phycol.">
        <title>Chrysosporum ovalisporum is synonymous with the true-branching cyanobacterium Umezakia natans (Nostocales/Aphanizomenonaceae).</title>
        <authorList>
            <person name="McGregor G.B."/>
            <person name="Sendall B.C."/>
            <person name="Niiyama Y."/>
            <person name="Tuji A."/>
            <person name="Willis A."/>
        </authorList>
    </citation>
    <scope>NUCLEOTIDE SEQUENCE [LARGE SCALE GENOMIC DNA]</scope>
    <source>
        <strain evidence="2 3">ANA360D</strain>
    </source>
</reference>
<evidence type="ECO:0000313" key="2">
    <source>
        <dbReference type="EMBL" id="MDH6062189.1"/>
    </source>
</evidence>
<protein>
    <submittedName>
        <fullName evidence="2">Uncharacterized protein</fullName>
    </submittedName>
</protein>
<dbReference type="AlphaFoldDB" id="A0AA43KD62"/>
<dbReference type="EMBL" id="JANQDH010000120">
    <property type="protein sequence ID" value="MDH6062189.1"/>
    <property type="molecule type" value="Genomic_DNA"/>
</dbReference>
<evidence type="ECO:0000313" key="3">
    <source>
        <dbReference type="Proteomes" id="UP001159387"/>
    </source>
</evidence>
<comment type="caution">
    <text evidence="2">The sequence shown here is derived from an EMBL/GenBank/DDBJ whole genome shotgun (WGS) entry which is preliminary data.</text>
</comment>
<dbReference type="RefSeq" id="WP_280656129.1">
    <property type="nucleotide sequence ID" value="NZ_JANQDH010000120.1"/>
</dbReference>
<dbReference type="Proteomes" id="UP001159387">
    <property type="component" value="Unassembled WGS sequence"/>
</dbReference>